<dbReference type="InterPro" id="IPR007061">
    <property type="entry name" value="MST-like"/>
</dbReference>
<organism evidence="1 2">
    <name type="scientific">Actinoalloteichus hoggarensis</name>
    <dbReference type="NCBI Taxonomy" id="1470176"/>
    <lineage>
        <taxon>Bacteria</taxon>
        <taxon>Bacillati</taxon>
        <taxon>Actinomycetota</taxon>
        <taxon>Actinomycetes</taxon>
        <taxon>Pseudonocardiales</taxon>
        <taxon>Pseudonocardiaceae</taxon>
        <taxon>Actinoalloteichus</taxon>
    </lineage>
</organism>
<name>A0A221W9A7_9PSEU</name>
<gene>
    <name evidence="1" type="ORF">AHOG_23105</name>
</gene>
<evidence type="ECO:0000313" key="2">
    <source>
        <dbReference type="Proteomes" id="UP000204221"/>
    </source>
</evidence>
<dbReference type="Gene3D" id="1.20.120.450">
    <property type="entry name" value="dinb family like domain"/>
    <property type="match status" value="1"/>
</dbReference>
<dbReference type="InterPro" id="IPR034660">
    <property type="entry name" value="DinB/YfiT-like"/>
</dbReference>
<evidence type="ECO:0000313" key="1">
    <source>
        <dbReference type="EMBL" id="ASO22231.1"/>
    </source>
</evidence>
<reference evidence="1 2" key="1">
    <citation type="submission" date="2017-07" db="EMBL/GenBank/DDBJ databases">
        <title>Complete genome sequence of Actinoalloteichus hoggarensis DSM 45943, type strain of Actinoalloteichus hoggarensis.</title>
        <authorList>
            <person name="Ruckert C."/>
            <person name="Nouioui I."/>
            <person name="Willmese J."/>
            <person name="van Wezel G."/>
            <person name="Klenk H.-P."/>
            <person name="Kalinowski J."/>
            <person name="Zotchev S.B."/>
        </authorList>
    </citation>
    <scope>NUCLEOTIDE SEQUENCE [LARGE SCALE GENOMIC DNA]</scope>
    <source>
        <strain evidence="1 2">DSM 45943</strain>
    </source>
</reference>
<dbReference type="KEGG" id="ahg:AHOG_23105"/>
<dbReference type="AlphaFoldDB" id="A0A221W9A7"/>
<dbReference type="Proteomes" id="UP000204221">
    <property type="component" value="Chromosome"/>
</dbReference>
<keyword evidence="2" id="KW-1185">Reference proteome</keyword>
<dbReference type="SUPFAM" id="SSF109854">
    <property type="entry name" value="DinB/YfiT-like putative metalloenzymes"/>
    <property type="match status" value="1"/>
</dbReference>
<sequence>MPSPPMTQHNALMTVDRREPPDQGSELDILTGFLDFHRQTLAMKCADLTPRQLATRSVEPSSLSLLGLVRHLAEVERNWFRSTLMGEEAAPLYYSDDDPDGDFDAVDPATVTQADVDQTFATWRAETAYGDARIAEAESLEVLALGGRTKRSLRWILVHLVEEYSRHNGHADLLRERIDGRTGE</sequence>
<accession>A0A221W9A7</accession>
<protein>
    <submittedName>
        <fullName evidence="1">DinB superfamily protein</fullName>
    </submittedName>
</protein>
<dbReference type="EMBL" id="CP022521">
    <property type="protein sequence ID" value="ASO22231.1"/>
    <property type="molecule type" value="Genomic_DNA"/>
</dbReference>
<dbReference type="Pfam" id="PF04978">
    <property type="entry name" value="MST"/>
    <property type="match status" value="1"/>
</dbReference>
<proteinExistence type="predicted"/>